<sequence length="97" mass="10836">MVETTIPISQITLPKSQVFFLFIHLREGSLGEYGCPNPEVPRVLFLSRVYSLLRLLLFANDFHPSTASEGALHEKQLPLCLLLVSYGQPKTPLLGRA</sequence>
<protein>
    <submittedName>
        <fullName evidence="1">Uncharacterized protein</fullName>
    </submittedName>
</protein>
<name>A0A4Y2I175_ARAVE</name>
<dbReference type="AlphaFoldDB" id="A0A4Y2I175"/>
<gene>
    <name evidence="1" type="ORF">AVEN_248578_1</name>
</gene>
<dbReference type="EMBL" id="BGPR01002309">
    <property type="protein sequence ID" value="GBM71373.1"/>
    <property type="molecule type" value="Genomic_DNA"/>
</dbReference>
<proteinExistence type="predicted"/>
<dbReference type="Proteomes" id="UP000499080">
    <property type="component" value="Unassembled WGS sequence"/>
</dbReference>
<comment type="caution">
    <text evidence="1">The sequence shown here is derived from an EMBL/GenBank/DDBJ whole genome shotgun (WGS) entry which is preliminary data.</text>
</comment>
<evidence type="ECO:0000313" key="2">
    <source>
        <dbReference type="Proteomes" id="UP000499080"/>
    </source>
</evidence>
<evidence type="ECO:0000313" key="1">
    <source>
        <dbReference type="EMBL" id="GBM71373.1"/>
    </source>
</evidence>
<reference evidence="1 2" key="1">
    <citation type="journal article" date="2019" name="Sci. Rep.">
        <title>Orb-weaving spider Araneus ventricosus genome elucidates the spidroin gene catalogue.</title>
        <authorList>
            <person name="Kono N."/>
            <person name="Nakamura H."/>
            <person name="Ohtoshi R."/>
            <person name="Moran D.A.P."/>
            <person name="Shinohara A."/>
            <person name="Yoshida Y."/>
            <person name="Fujiwara M."/>
            <person name="Mori M."/>
            <person name="Tomita M."/>
            <person name="Arakawa K."/>
        </authorList>
    </citation>
    <scope>NUCLEOTIDE SEQUENCE [LARGE SCALE GENOMIC DNA]</scope>
</reference>
<organism evidence="1 2">
    <name type="scientific">Araneus ventricosus</name>
    <name type="common">Orbweaver spider</name>
    <name type="synonym">Epeira ventricosa</name>
    <dbReference type="NCBI Taxonomy" id="182803"/>
    <lineage>
        <taxon>Eukaryota</taxon>
        <taxon>Metazoa</taxon>
        <taxon>Ecdysozoa</taxon>
        <taxon>Arthropoda</taxon>
        <taxon>Chelicerata</taxon>
        <taxon>Arachnida</taxon>
        <taxon>Araneae</taxon>
        <taxon>Araneomorphae</taxon>
        <taxon>Entelegynae</taxon>
        <taxon>Araneoidea</taxon>
        <taxon>Araneidae</taxon>
        <taxon>Araneus</taxon>
    </lineage>
</organism>
<keyword evidence="2" id="KW-1185">Reference proteome</keyword>
<accession>A0A4Y2I175</accession>